<dbReference type="InterPro" id="IPR011009">
    <property type="entry name" value="Kinase-like_dom_sf"/>
</dbReference>
<evidence type="ECO:0000256" key="5">
    <source>
        <dbReference type="ARBA" id="ARBA00022729"/>
    </source>
</evidence>
<comment type="catalytic activity">
    <reaction evidence="9">
        <text>L-threonyl-[protein] + ATP = O-phospho-L-threonyl-[protein] + ADP + H(+)</text>
        <dbReference type="Rhea" id="RHEA:46608"/>
        <dbReference type="Rhea" id="RHEA-COMP:11060"/>
        <dbReference type="Rhea" id="RHEA-COMP:11605"/>
        <dbReference type="ChEBI" id="CHEBI:15378"/>
        <dbReference type="ChEBI" id="CHEBI:30013"/>
        <dbReference type="ChEBI" id="CHEBI:30616"/>
        <dbReference type="ChEBI" id="CHEBI:61977"/>
        <dbReference type="ChEBI" id="CHEBI:456216"/>
        <dbReference type="EC" id="2.7.11.1"/>
    </reaction>
</comment>
<evidence type="ECO:0000313" key="16">
    <source>
        <dbReference type="Proteomes" id="UP000597444"/>
    </source>
</evidence>
<dbReference type="SUPFAM" id="SSF53822">
    <property type="entry name" value="Periplasmic binding protein-like I"/>
    <property type="match status" value="1"/>
</dbReference>
<keyword evidence="6 11" id="KW-0547">Nucleotide-binding</keyword>
<feature type="compositionally biased region" description="Low complexity" evidence="12">
    <location>
        <begin position="433"/>
        <end position="445"/>
    </location>
</feature>
<dbReference type="Pfam" id="PF00069">
    <property type="entry name" value="Pkinase"/>
    <property type="match status" value="1"/>
</dbReference>
<dbReference type="PANTHER" id="PTHR24363:SF0">
    <property type="entry name" value="SERINE_THREONINE KINASE LIKE DOMAIN CONTAINING 1"/>
    <property type="match status" value="1"/>
</dbReference>
<reference evidence="15" key="1">
    <citation type="submission" date="2020-10" db="EMBL/GenBank/DDBJ databases">
        <title>Taxonomic study of unclassified bacteria belonging to the class Ktedonobacteria.</title>
        <authorList>
            <person name="Yabe S."/>
            <person name="Wang C.M."/>
            <person name="Zheng Y."/>
            <person name="Sakai Y."/>
            <person name="Cavaletti L."/>
            <person name="Monciardini P."/>
            <person name="Donadio S."/>
        </authorList>
    </citation>
    <scope>NUCLEOTIDE SEQUENCE</scope>
    <source>
        <strain evidence="15">ID150040</strain>
    </source>
</reference>
<feature type="domain" description="Protein kinase" evidence="14">
    <location>
        <begin position="77"/>
        <end position="335"/>
    </location>
</feature>
<dbReference type="EMBL" id="BNJK01000001">
    <property type="protein sequence ID" value="GHO94220.1"/>
    <property type="molecule type" value="Genomic_DNA"/>
</dbReference>
<dbReference type="RefSeq" id="WP_220204972.1">
    <property type="nucleotide sequence ID" value="NZ_BNJK01000001.1"/>
</dbReference>
<dbReference type="Proteomes" id="UP000597444">
    <property type="component" value="Unassembled WGS sequence"/>
</dbReference>
<keyword evidence="16" id="KW-1185">Reference proteome</keyword>
<keyword evidence="8 11" id="KW-0067">ATP-binding</keyword>
<dbReference type="Pfam" id="PF13458">
    <property type="entry name" value="Peripla_BP_6"/>
    <property type="match status" value="1"/>
</dbReference>
<evidence type="ECO:0000256" key="8">
    <source>
        <dbReference type="ARBA" id="ARBA00022840"/>
    </source>
</evidence>
<dbReference type="InterPro" id="IPR008271">
    <property type="entry name" value="Ser/Thr_kinase_AS"/>
</dbReference>
<dbReference type="Gene3D" id="3.30.200.20">
    <property type="entry name" value="Phosphorylase Kinase, domain 1"/>
    <property type="match status" value="1"/>
</dbReference>
<evidence type="ECO:0000256" key="3">
    <source>
        <dbReference type="ARBA" id="ARBA00022527"/>
    </source>
</evidence>
<dbReference type="PANTHER" id="PTHR24363">
    <property type="entry name" value="SERINE/THREONINE PROTEIN KINASE"/>
    <property type="match status" value="1"/>
</dbReference>
<evidence type="ECO:0000256" key="10">
    <source>
        <dbReference type="ARBA" id="ARBA00048679"/>
    </source>
</evidence>
<keyword evidence="4" id="KW-0808">Transferase</keyword>
<keyword evidence="13" id="KW-1133">Transmembrane helix</keyword>
<proteinExistence type="inferred from homology"/>
<feature type="compositionally biased region" description="Polar residues" evidence="12">
    <location>
        <begin position="449"/>
        <end position="475"/>
    </location>
</feature>
<keyword evidence="7" id="KW-0418">Kinase</keyword>
<organism evidence="15 16">
    <name type="scientific">Reticulibacter mediterranei</name>
    <dbReference type="NCBI Taxonomy" id="2778369"/>
    <lineage>
        <taxon>Bacteria</taxon>
        <taxon>Bacillati</taxon>
        <taxon>Chloroflexota</taxon>
        <taxon>Ktedonobacteria</taxon>
        <taxon>Ktedonobacterales</taxon>
        <taxon>Reticulibacteraceae</taxon>
        <taxon>Reticulibacter</taxon>
    </lineage>
</organism>
<comment type="catalytic activity">
    <reaction evidence="10">
        <text>L-seryl-[protein] + ATP = O-phospho-L-seryl-[protein] + ADP + H(+)</text>
        <dbReference type="Rhea" id="RHEA:17989"/>
        <dbReference type="Rhea" id="RHEA-COMP:9863"/>
        <dbReference type="Rhea" id="RHEA-COMP:11604"/>
        <dbReference type="ChEBI" id="CHEBI:15378"/>
        <dbReference type="ChEBI" id="CHEBI:29999"/>
        <dbReference type="ChEBI" id="CHEBI:30616"/>
        <dbReference type="ChEBI" id="CHEBI:83421"/>
        <dbReference type="ChEBI" id="CHEBI:456216"/>
        <dbReference type="EC" id="2.7.11.1"/>
    </reaction>
</comment>
<feature type="region of interest" description="Disordered" evidence="12">
    <location>
        <begin position="238"/>
        <end position="260"/>
    </location>
</feature>
<sequence length="925" mass="98344">MKCPFCGTDNPAGEMFCGNCGGSLDPATAPPTVITGGGTATAVSGSSTTGSTTATSPTSGASSGTLTPNSRLQNGRYVVEKILGQGGMGAAVLAKDTRVSNKRVVIKELVSDNSDPTQRQEDVRNFVREVDTLANLDHPLIPTVTDSFQEGSHYFMVQEYAPGENLEAHMERLKQPMPEQEALSYVSQVLDILDYLSQQTPPIVHRDIKPANIIISSRDKRARLVDFGIARADVAKHAQRKQTSALGTPGYAPPEQYQGNADTRSDMYALAATLHHLLTNRDPRDYPPFSYPAVRTLNPKITPDTERVLKKALEINANNRYQTPAELKQEIDTILAQHFGTGPDTSTYMRGTSGPISSPGLPPTQIQRPVTPPPPVRQPVQAQRQQQTMQPPQVQFQPRQQARRPVNGFIILVVVAILIGAILVVPNLMKSNSQGSGNQGSNQGGLPTAVSTETVTPANTSNGIGVTTTSTNESIGISDGTFAFDTNRSDGSDKKDAADNLKSGNIGSAQSSLRSALVKETNDAEAAIYLENIRIGNRPHITIIIATMLTGSGDLVSVGRDNLQGAYVAQKEFNDKAGANGLQVKLLVANTGSSANYATAVAQQIVQAAKSDNTIVGVAGWPYSSRALNAIPVLTQAQIASVSSTASSDDLTGSSPYFFRVAPSDTTQAGAGAKYAQQKLLAKNVVVFEDTSDPYSRSLGEGFKKQFTGTILATVDYKVNDKQSVTTALQQAMSQNPKPDLFYFAGYPNDVSVILEDTASAKVPVLGGDALYNLGGYTKAATAGFSRLHFTEFAYPDEWNVLKLNAQKPPFYTDYGKAFDPNNKHANTYGYTRAAYNVTLSYDATLAMLSAANNVLSSNGGKLFTPADLQKALTNIKGAQAIQGASGQIAFDANGDPVDKAVVILSVGSGGFKMEDGLAAGKLVK</sequence>
<name>A0A8J3IKM9_9CHLR</name>
<dbReference type="AlphaFoldDB" id="A0A8J3IKM9"/>
<keyword evidence="13" id="KW-0812">Transmembrane</keyword>
<accession>A0A8J3IKM9</accession>
<dbReference type="Gene3D" id="1.10.510.10">
    <property type="entry name" value="Transferase(Phosphotransferase) domain 1"/>
    <property type="match status" value="1"/>
</dbReference>
<evidence type="ECO:0000259" key="14">
    <source>
        <dbReference type="PROSITE" id="PS50011"/>
    </source>
</evidence>
<dbReference type="CDD" id="cd14014">
    <property type="entry name" value="STKc_PknB_like"/>
    <property type="match status" value="1"/>
</dbReference>
<comment type="caution">
    <text evidence="15">The sequence shown here is derived from an EMBL/GenBank/DDBJ whole genome shotgun (WGS) entry which is preliminary data.</text>
</comment>
<dbReference type="PROSITE" id="PS00108">
    <property type="entry name" value="PROTEIN_KINASE_ST"/>
    <property type="match status" value="1"/>
</dbReference>
<evidence type="ECO:0000256" key="4">
    <source>
        <dbReference type="ARBA" id="ARBA00022679"/>
    </source>
</evidence>
<keyword evidence="5" id="KW-0732">Signal</keyword>
<dbReference type="InterPro" id="IPR028082">
    <property type="entry name" value="Peripla_BP_I"/>
</dbReference>
<dbReference type="PROSITE" id="PS50011">
    <property type="entry name" value="PROTEIN_KINASE_DOM"/>
    <property type="match status" value="1"/>
</dbReference>
<dbReference type="InterPro" id="IPR017441">
    <property type="entry name" value="Protein_kinase_ATP_BS"/>
</dbReference>
<feature type="transmembrane region" description="Helical" evidence="13">
    <location>
        <begin position="409"/>
        <end position="429"/>
    </location>
</feature>
<feature type="region of interest" description="Disordered" evidence="12">
    <location>
        <begin position="39"/>
        <end position="69"/>
    </location>
</feature>
<dbReference type="EC" id="2.7.11.1" evidence="2"/>
<dbReference type="PROSITE" id="PS00107">
    <property type="entry name" value="PROTEIN_KINASE_ATP"/>
    <property type="match status" value="1"/>
</dbReference>
<dbReference type="Gene3D" id="3.40.50.2300">
    <property type="match status" value="2"/>
</dbReference>
<feature type="region of interest" description="Disordered" evidence="12">
    <location>
        <begin position="433"/>
        <end position="504"/>
    </location>
</feature>
<evidence type="ECO:0000256" key="11">
    <source>
        <dbReference type="PROSITE-ProRule" id="PRU10141"/>
    </source>
</evidence>
<dbReference type="InterPro" id="IPR000719">
    <property type="entry name" value="Prot_kinase_dom"/>
</dbReference>
<feature type="compositionally biased region" description="Low complexity" evidence="12">
    <location>
        <begin position="39"/>
        <end position="68"/>
    </location>
</feature>
<evidence type="ECO:0000256" key="2">
    <source>
        <dbReference type="ARBA" id="ARBA00012513"/>
    </source>
</evidence>
<evidence type="ECO:0000256" key="7">
    <source>
        <dbReference type="ARBA" id="ARBA00022777"/>
    </source>
</evidence>
<keyword evidence="13" id="KW-0472">Membrane</keyword>
<evidence type="ECO:0000256" key="9">
    <source>
        <dbReference type="ARBA" id="ARBA00047899"/>
    </source>
</evidence>
<dbReference type="SUPFAM" id="SSF56112">
    <property type="entry name" value="Protein kinase-like (PK-like)"/>
    <property type="match status" value="1"/>
</dbReference>
<gene>
    <name evidence="15" type="ORF">KSF_042680</name>
</gene>
<evidence type="ECO:0000256" key="1">
    <source>
        <dbReference type="ARBA" id="ARBA00010062"/>
    </source>
</evidence>
<dbReference type="GO" id="GO:0004674">
    <property type="term" value="F:protein serine/threonine kinase activity"/>
    <property type="evidence" value="ECO:0007669"/>
    <property type="project" value="UniProtKB-KW"/>
</dbReference>
<evidence type="ECO:0000313" key="15">
    <source>
        <dbReference type="EMBL" id="GHO94220.1"/>
    </source>
</evidence>
<evidence type="ECO:0000256" key="12">
    <source>
        <dbReference type="SAM" id="MobiDB-lite"/>
    </source>
</evidence>
<feature type="binding site" evidence="11">
    <location>
        <position position="107"/>
    </location>
    <ligand>
        <name>ATP</name>
        <dbReference type="ChEBI" id="CHEBI:30616"/>
    </ligand>
</feature>
<feature type="region of interest" description="Disordered" evidence="12">
    <location>
        <begin position="350"/>
        <end position="401"/>
    </location>
</feature>
<evidence type="ECO:0000256" key="6">
    <source>
        <dbReference type="ARBA" id="ARBA00022741"/>
    </source>
</evidence>
<feature type="compositionally biased region" description="Basic and acidic residues" evidence="12">
    <location>
        <begin position="487"/>
        <end position="499"/>
    </location>
</feature>
<feature type="compositionally biased region" description="Low complexity" evidence="12">
    <location>
        <begin position="378"/>
        <end position="401"/>
    </location>
</feature>
<dbReference type="SMART" id="SM00220">
    <property type="entry name" value="S_TKc"/>
    <property type="match status" value="1"/>
</dbReference>
<dbReference type="GO" id="GO:0005524">
    <property type="term" value="F:ATP binding"/>
    <property type="evidence" value="ECO:0007669"/>
    <property type="project" value="UniProtKB-UniRule"/>
</dbReference>
<comment type="similarity">
    <text evidence="1">Belongs to the leucine-binding protein family.</text>
</comment>
<protein>
    <recommendedName>
        <fullName evidence="2">non-specific serine/threonine protein kinase</fullName>
        <ecNumber evidence="2">2.7.11.1</ecNumber>
    </recommendedName>
</protein>
<dbReference type="InterPro" id="IPR028081">
    <property type="entry name" value="Leu-bd"/>
</dbReference>
<keyword evidence="3" id="KW-0723">Serine/threonine-protein kinase</keyword>
<evidence type="ECO:0000256" key="13">
    <source>
        <dbReference type="SAM" id="Phobius"/>
    </source>
</evidence>